<comment type="similarity">
    <text evidence="1 3">Belongs to the pirin family.</text>
</comment>
<dbReference type="GO" id="GO:0008127">
    <property type="term" value="F:quercetin 2,3-dioxygenase activity"/>
    <property type="evidence" value="ECO:0007669"/>
    <property type="project" value="UniProtKB-EC"/>
</dbReference>
<evidence type="ECO:0000256" key="2">
    <source>
        <dbReference type="PIRSR" id="PIRSR006232-1"/>
    </source>
</evidence>
<dbReference type="Pfam" id="PF02678">
    <property type="entry name" value="Pirin"/>
    <property type="match status" value="1"/>
</dbReference>
<dbReference type="PANTHER" id="PTHR43594:SF1">
    <property type="entry name" value="QUERCETIN 2,3-DIOXYGENASE PA2418-RELATED"/>
    <property type="match status" value="1"/>
</dbReference>
<dbReference type="InterPro" id="IPR008778">
    <property type="entry name" value="Pirin_C_dom"/>
</dbReference>
<gene>
    <name evidence="6" type="primary">yhhW_1</name>
    <name evidence="6" type="ORF">NCTC9617_01509</name>
</gene>
<organism evidence="6 7">
    <name type="scientific">Klebsiella pneumoniae</name>
    <dbReference type="NCBI Taxonomy" id="573"/>
    <lineage>
        <taxon>Bacteria</taxon>
        <taxon>Pseudomonadati</taxon>
        <taxon>Pseudomonadota</taxon>
        <taxon>Gammaproteobacteria</taxon>
        <taxon>Enterobacterales</taxon>
        <taxon>Enterobacteriaceae</taxon>
        <taxon>Klebsiella/Raoultella group</taxon>
        <taxon>Klebsiella</taxon>
        <taxon>Klebsiella pneumoniae complex</taxon>
    </lineage>
</organism>
<feature type="binding site" evidence="2">
    <location>
        <position position="61"/>
    </location>
    <ligand>
        <name>Fe cation</name>
        <dbReference type="ChEBI" id="CHEBI:24875"/>
    </ligand>
</feature>
<dbReference type="SUPFAM" id="SSF51182">
    <property type="entry name" value="RmlC-like cupins"/>
    <property type="match status" value="1"/>
</dbReference>
<dbReference type="InterPro" id="IPR053186">
    <property type="entry name" value="QDO-related"/>
</dbReference>
<keyword evidence="2" id="KW-0408">Iron</keyword>
<dbReference type="AlphaFoldDB" id="A0A378F6K3"/>
<feature type="binding site" evidence="2">
    <location>
        <position position="105"/>
    </location>
    <ligand>
        <name>Fe cation</name>
        <dbReference type="ChEBI" id="CHEBI:24875"/>
    </ligand>
</feature>
<name>A0A378F6K3_KLEPN</name>
<dbReference type="CDD" id="cd02247">
    <property type="entry name" value="cupin_pirin_C"/>
    <property type="match status" value="1"/>
</dbReference>
<evidence type="ECO:0000256" key="3">
    <source>
        <dbReference type="RuleBase" id="RU003457"/>
    </source>
</evidence>
<dbReference type="Gene3D" id="2.60.120.10">
    <property type="entry name" value="Jelly Rolls"/>
    <property type="match status" value="2"/>
</dbReference>
<evidence type="ECO:0000313" key="6">
    <source>
        <dbReference type="EMBL" id="STW39976.1"/>
    </source>
</evidence>
<dbReference type="PIRSF" id="PIRSF006232">
    <property type="entry name" value="Pirin"/>
    <property type="match status" value="1"/>
</dbReference>
<evidence type="ECO:0000256" key="1">
    <source>
        <dbReference type="ARBA" id="ARBA00008416"/>
    </source>
</evidence>
<dbReference type="CDD" id="cd02909">
    <property type="entry name" value="cupin_pirin_N"/>
    <property type="match status" value="1"/>
</dbReference>
<feature type="domain" description="Pirin C-terminal" evidence="5">
    <location>
        <begin position="182"/>
        <end position="284"/>
    </location>
</feature>
<evidence type="ECO:0000313" key="7">
    <source>
        <dbReference type="Proteomes" id="UP000255167"/>
    </source>
</evidence>
<keyword evidence="6" id="KW-0560">Oxidoreductase</keyword>
<evidence type="ECO:0000259" key="5">
    <source>
        <dbReference type="Pfam" id="PF05726"/>
    </source>
</evidence>
<sequence length="286" mass="30749">MKQITGVYTAPAQHWVGDGFPVRSMFSYQTHGQQLSPFLLLDYAGPYTFPTGSEKRGVGEHPHRGFETVTIVYAGEVEHRDSTGRGGVIGPGDVQWMTAGAGILHEEFHSEAFTRSGGELKMIQLWVNLPAKDKMATPGYQSITAGTIPTVALANGAGQVRVIAGQYDDVSGPAHTFSPLNVWDLQLNQGHDLTLRQPEGWSTALVVLEGEMIINGSESAREGQLAVLSQAGDAVHLEATAPAKVLLMAGEPLHEPIVGYGPFVMNNKTQIAEAVRDFNSGRFGQI</sequence>
<dbReference type="EC" id="1.13.11.24" evidence="6"/>
<comment type="cofactor">
    <cofactor evidence="2">
        <name>Fe cation</name>
        <dbReference type="ChEBI" id="CHEBI:24875"/>
    </cofactor>
    <text evidence="2">Binds 1 Fe cation per subunit.</text>
</comment>
<dbReference type="InterPro" id="IPR012093">
    <property type="entry name" value="Pirin"/>
</dbReference>
<dbReference type="InterPro" id="IPR011051">
    <property type="entry name" value="RmlC_Cupin_sf"/>
</dbReference>
<protein>
    <submittedName>
        <fullName evidence="6">Putative cytoplasmic protein</fullName>
        <ecNumber evidence="6">1.13.11.24</ecNumber>
    </submittedName>
</protein>
<dbReference type="Pfam" id="PF05726">
    <property type="entry name" value="Pirin_C"/>
    <property type="match status" value="1"/>
</dbReference>
<keyword evidence="2" id="KW-0479">Metal-binding</keyword>
<evidence type="ECO:0000259" key="4">
    <source>
        <dbReference type="Pfam" id="PF02678"/>
    </source>
</evidence>
<feature type="binding site" evidence="2">
    <location>
        <position position="107"/>
    </location>
    <ligand>
        <name>Fe cation</name>
        <dbReference type="ChEBI" id="CHEBI:24875"/>
    </ligand>
</feature>
<dbReference type="InterPro" id="IPR003829">
    <property type="entry name" value="Pirin_N_dom"/>
</dbReference>
<dbReference type="PANTHER" id="PTHR43594">
    <property type="entry name" value="QUERCETIN 2,3-DIOXYGENASE"/>
    <property type="match status" value="1"/>
</dbReference>
<reference evidence="6 7" key="1">
    <citation type="submission" date="2018-06" db="EMBL/GenBank/DDBJ databases">
        <authorList>
            <consortium name="Pathogen Informatics"/>
            <person name="Doyle S."/>
        </authorList>
    </citation>
    <scope>NUCLEOTIDE SEQUENCE [LARGE SCALE GENOMIC DNA]</scope>
    <source>
        <strain evidence="6 7">NCTC9617</strain>
    </source>
</reference>
<feature type="binding site" evidence="2">
    <location>
        <position position="63"/>
    </location>
    <ligand>
        <name>Fe cation</name>
        <dbReference type="ChEBI" id="CHEBI:24875"/>
    </ligand>
</feature>
<dbReference type="GO" id="GO:0046872">
    <property type="term" value="F:metal ion binding"/>
    <property type="evidence" value="ECO:0007669"/>
    <property type="project" value="UniProtKB-KW"/>
</dbReference>
<dbReference type="EMBL" id="UGNC01000004">
    <property type="protein sequence ID" value="STW39976.1"/>
    <property type="molecule type" value="Genomic_DNA"/>
</dbReference>
<dbReference type="InterPro" id="IPR014710">
    <property type="entry name" value="RmlC-like_jellyroll"/>
</dbReference>
<proteinExistence type="inferred from homology"/>
<accession>A0A378F6K3</accession>
<dbReference type="Proteomes" id="UP000255167">
    <property type="component" value="Unassembled WGS sequence"/>
</dbReference>
<feature type="domain" description="Pirin N-terminal" evidence="4">
    <location>
        <begin position="20"/>
        <end position="127"/>
    </location>
</feature>